<dbReference type="Gene3D" id="3.30.460.40">
    <property type="match status" value="1"/>
</dbReference>
<dbReference type="Proteomes" id="UP000094056">
    <property type="component" value="Unassembled WGS sequence"/>
</dbReference>
<evidence type="ECO:0000313" key="1">
    <source>
        <dbReference type="EMBL" id="ODS30659.1"/>
    </source>
</evidence>
<comment type="caution">
    <text evidence="1">The sequence shown here is derived from an EMBL/GenBank/DDBJ whole genome shotgun (WGS) entry which is preliminary data.</text>
</comment>
<dbReference type="InterPro" id="IPR043519">
    <property type="entry name" value="NT_sf"/>
</dbReference>
<reference evidence="1 2" key="1">
    <citation type="submission" date="2016-07" db="EMBL/GenBank/DDBJ databases">
        <title>Draft genome of Scalindua rubra, obtained from a brine-seawater interface in the Red Sea, sheds light on salt adaptation in anammox bacteria.</title>
        <authorList>
            <person name="Speth D.R."/>
            <person name="Lagkouvardos I."/>
            <person name="Wang Y."/>
            <person name="Qian P.-Y."/>
            <person name="Dutilh B.E."/>
            <person name="Jetten M.S."/>
        </authorList>
    </citation>
    <scope>NUCLEOTIDE SEQUENCE [LARGE SCALE GENOMIC DNA]</scope>
    <source>
        <strain evidence="1">BSI-1</strain>
    </source>
</reference>
<proteinExistence type="predicted"/>
<sequence length="157" mass="18485">MKRVNFVDPIKFIELLNKEHVKYLLIGRQALVQYGAPLQSFDYDFYIAPELENLKKIIKIAHKFKMEIVPPDPQKALKLTLHADNLKVDVCRARKYPIKGGTLFFEEMYENRTVFRKGKFKVDVPSLIDLKKTKLTRNTAKDREDLKYIDELISRLN</sequence>
<gene>
    <name evidence="1" type="ORF">SCARUB_04229</name>
</gene>
<dbReference type="AlphaFoldDB" id="A0A1E3X529"/>
<protein>
    <recommendedName>
        <fullName evidence="3">Nucleotidyl transferase AbiEii toxin, Type IV TA system</fullName>
    </recommendedName>
</protein>
<dbReference type="EMBL" id="MAYW01000191">
    <property type="protein sequence ID" value="ODS30659.1"/>
    <property type="molecule type" value="Genomic_DNA"/>
</dbReference>
<dbReference type="SUPFAM" id="SSF81301">
    <property type="entry name" value="Nucleotidyltransferase"/>
    <property type="match status" value="1"/>
</dbReference>
<accession>A0A1E3X529</accession>
<name>A0A1E3X529_9BACT</name>
<evidence type="ECO:0008006" key="3">
    <source>
        <dbReference type="Google" id="ProtNLM"/>
    </source>
</evidence>
<evidence type="ECO:0000313" key="2">
    <source>
        <dbReference type="Proteomes" id="UP000094056"/>
    </source>
</evidence>
<organism evidence="1 2">
    <name type="scientific">Candidatus Scalindua rubra</name>
    <dbReference type="NCBI Taxonomy" id="1872076"/>
    <lineage>
        <taxon>Bacteria</taxon>
        <taxon>Pseudomonadati</taxon>
        <taxon>Planctomycetota</taxon>
        <taxon>Candidatus Brocadiia</taxon>
        <taxon>Candidatus Brocadiales</taxon>
        <taxon>Candidatus Scalinduaceae</taxon>
        <taxon>Candidatus Scalindua</taxon>
    </lineage>
</organism>